<dbReference type="AlphaFoldDB" id="A0A0G1JJA8"/>
<dbReference type="EMBL" id="LCJG01000065">
    <property type="protein sequence ID" value="KKT71468.1"/>
    <property type="molecule type" value="Genomic_DNA"/>
</dbReference>
<proteinExistence type="predicted"/>
<organism evidence="1 2">
    <name type="scientific">Candidatus Collierbacteria bacterium GW2011_GWB1_44_6</name>
    <dbReference type="NCBI Taxonomy" id="1618384"/>
    <lineage>
        <taxon>Bacteria</taxon>
        <taxon>Candidatus Collieribacteriota</taxon>
    </lineage>
</organism>
<sequence length="126" mass="13949">MNIFSAKLRGTEPKAHIRVETVIPHGKVGAKPLTYMIIVNPDGKELIVDEGVPTRKVAEAIVSRKPVIIPHVGYKIAVETKGKEVMIGWSAYSEKDIVFFAYPAEILLEQIGPELINQYLGLIIVQ</sequence>
<gene>
    <name evidence="1" type="ORF">UW68_C0065G0004</name>
</gene>
<evidence type="ECO:0000313" key="1">
    <source>
        <dbReference type="EMBL" id="KKT71468.1"/>
    </source>
</evidence>
<protein>
    <submittedName>
        <fullName evidence="1">Uncharacterized protein</fullName>
    </submittedName>
</protein>
<dbReference type="Proteomes" id="UP000034835">
    <property type="component" value="Unassembled WGS sequence"/>
</dbReference>
<comment type="caution">
    <text evidence="1">The sequence shown here is derived from an EMBL/GenBank/DDBJ whole genome shotgun (WGS) entry which is preliminary data.</text>
</comment>
<reference evidence="1 2" key="1">
    <citation type="journal article" date="2015" name="Nature">
        <title>rRNA introns, odd ribosomes, and small enigmatic genomes across a large radiation of phyla.</title>
        <authorList>
            <person name="Brown C.T."/>
            <person name="Hug L.A."/>
            <person name="Thomas B.C."/>
            <person name="Sharon I."/>
            <person name="Castelle C.J."/>
            <person name="Singh A."/>
            <person name="Wilkins M.J."/>
            <person name="Williams K.H."/>
            <person name="Banfield J.F."/>
        </authorList>
    </citation>
    <scope>NUCLEOTIDE SEQUENCE [LARGE SCALE GENOMIC DNA]</scope>
</reference>
<evidence type="ECO:0000313" key="2">
    <source>
        <dbReference type="Proteomes" id="UP000034835"/>
    </source>
</evidence>
<name>A0A0G1JJA8_9BACT</name>
<accession>A0A0G1JJA8</accession>